<dbReference type="GeneID" id="5124931"/>
<dbReference type="STRING" id="294746.A5DN86"/>
<dbReference type="Proteomes" id="UP000001997">
    <property type="component" value="Unassembled WGS sequence"/>
</dbReference>
<accession>A5DN86</accession>
<dbReference type="InterPro" id="IPR016488">
    <property type="entry name" value="NADH_Ub_cplx-1_asu_su-6"/>
</dbReference>
<keyword evidence="5" id="KW-0999">Mitochondrion inner membrane</keyword>
<dbReference type="VEuPathDB" id="FungiDB:PGUG_04737"/>
<name>A5DN86_PICGU</name>
<evidence type="ECO:0000256" key="3">
    <source>
        <dbReference type="ARBA" id="ARBA00022448"/>
    </source>
</evidence>
<dbReference type="AlphaFoldDB" id="A5DN86"/>
<keyword evidence="7" id="KW-0496">Mitochondrion</keyword>
<protein>
    <recommendedName>
        <fullName evidence="9">Complex 1 LYR protein domain-containing protein</fullName>
    </recommendedName>
</protein>
<dbReference type="GO" id="GO:0005743">
    <property type="term" value="C:mitochondrial inner membrane"/>
    <property type="evidence" value="ECO:0007669"/>
    <property type="project" value="UniProtKB-SubCell"/>
</dbReference>
<dbReference type="Pfam" id="PF05347">
    <property type="entry name" value="Complex1_LYR"/>
    <property type="match status" value="1"/>
</dbReference>
<dbReference type="EMBL" id="CH408160">
    <property type="protein sequence ID" value="EDK40639.2"/>
    <property type="molecule type" value="Genomic_DNA"/>
</dbReference>
<comment type="similarity">
    <text evidence="2">Belongs to the complex I LYR family.</text>
</comment>
<proteinExistence type="inferred from homology"/>
<keyword evidence="3" id="KW-0813">Transport</keyword>
<evidence type="ECO:0000313" key="11">
    <source>
        <dbReference type="Proteomes" id="UP000001997"/>
    </source>
</evidence>
<dbReference type="CDD" id="cd20266">
    <property type="entry name" value="Complex1_LYR_NDUFA6_LYRM6"/>
    <property type="match status" value="1"/>
</dbReference>
<evidence type="ECO:0000313" key="10">
    <source>
        <dbReference type="EMBL" id="EDK40639.2"/>
    </source>
</evidence>
<dbReference type="PANTHER" id="PTHR12964">
    <property type="entry name" value="NADH-UBIQUINONE OXIDOREDUCTASE B14 SUBUNIT"/>
    <property type="match status" value="1"/>
</dbReference>
<dbReference type="InterPro" id="IPR008011">
    <property type="entry name" value="Complex1_LYR_dom"/>
</dbReference>
<keyword evidence="4" id="KW-0679">Respiratory chain</keyword>
<evidence type="ECO:0000256" key="8">
    <source>
        <dbReference type="ARBA" id="ARBA00023136"/>
    </source>
</evidence>
<dbReference type="RefSeq" id="XP_001482782.2">
    <property type="nucleotide sequence ID" value="XM_001482732.1"/>
</dbReference>
<dbReference type="eggNOG" id="KOG3426">
    <property type="taxonomic scope" value="Eukaryota"/>
</dbReference>
<evidence type="ECO:0000256" key="2">
    <source>
        <dbReference type="ARBA" id="ARBA00009508"/>
    </source>
</evidence>
<dbReference type="InParanoid" id="A5DN86"/>
<dbReference type="GO" id="GO:0006979">
    <property type="term" value="P:response to oxidative stress"/>
    <property type="evidence" value="ECO:0007669"/>
    <property type="project" value="TreeGrafter"/>
</dbReference>
<organism evidence="10 11">
    <name type="scientific">Meyerozyma guilliermondii (strain ATCC 6260 / CBS 566 / DSM 6381 / JCM 1539 / NBRC 10279 / NRRL Y-324)</name>
    <name type="common">Yeast</name>
    <name type="synonym">Candida guilliermondii</name>
    <dbReference type="NCBI Taxonomy" id="294746"/>
    <lineage>
        <taxon>Eukaryota</taxon>
        <taxon>Fungi</taxon>
        <taxon>Dikarya</taxon>
        <taxon>Ascomycota</taxon>
        <taxon>Saccharomycotina</taxon>
        <taxon>Pichiomycetes</taxon>
        <taxon>Debaryomycetaceae</taxon>
        <taxon>Meyerozyma</taxon>
    </lineage>
</organism>
<comment type="subcellular location">
    <subcellularLocation>
        <location evidence="1">Mitochondrion inner membrane</location>
        <topology evidence="1">Peripheral membrane protein</topology>
        <orientation evidence="1">Matrix side</orientation>
    </subcellularLocation>
</comment>
<sequence>MGSVLRASSVYQAFGTKRYFTSNYLEDTKVAAVGPAQNHNLLQQGRYPALVRPTTIVFITTQEPPPKMTLATEFAETTRRSASSAEMRKRVLHLYRKYMRYSREMSNIYELDMPVSNVKTKIRQEFERQRFVKDLEISNVLYMKGQMEFQELINFWKQQCHVMKYFENQGDTQFGDKNDFVKNFLRGN</sequence>
<keyword evidence="8" id="KW-0472">Membrane</keyword>
<evidence type="ECO:0000256" key="4">
    <source>
        <dbReference type="ARBA" id="ARBA00022660"/>
    </source>
</evidence>
<dbReference type="HOGENOM" id="CLU_1441548_0_0_1"/>
<evidence type="ECO:0000256" key="1">
    <source>
        <dbReference type="ARBA" id="ARBA00004443"/>
    </source>
</evidence>
<feature type="domain" description="Complex 1 LYR protein" evidence="9">
    <location>
        <begin position="89"/>
        <end position="150"/>
    </location>
</feature>
<keyword evidence="11" id="KW-1185">Reference proteome</keyword>
<dbReference type="InterPro" id="IPR045299">
    <property type="entry name" value="Complex1_LYR_NDUFA6_LYRM6"/>
</dbReference>
<dbReference type="KEGG" id="pgu:PGUG_04737"/>
<evidence type="ECO:0000256" key="5">
    <source>
        <dbReference type="ARBA" id="ARBA00022792"/>
    </source>
</evidence>
<gene>
    <name evidence="10" type="ORF">PGUG_04737</name>
</gene>
<evidence type="ECO:0000259" key="9">
    <source>
        <dbReference type="Pfam" id="PF05347"/>
    </source>
</evidence>
<dbReference type="PANTHER" id="PTHR12964:SF0">
    <property type="entry name" value="NADH DEHYDROGENASE [UBIQUINONE] 1 ALPHA SUBCOMPLEX SUBUNIT 6"/>
    <property type="match status" value="1"/>
</dbReference>
<dbReference type="OrthoDB" id="14535at2759"/>
<dbReference type="GO" id="GO:0045271">
    <property type="term" value="C:respiratory chain complex I"/>
    <property type="evidence" value="ECO:0007669"/>
    <property type="project" value="InterPro"/>
</dbReference>
<keyword evidence="6" id="KW-0249">Electron transport</keyword>
<evidence type="ECO:0000256" key="6">
    <source>
        <dbReference type="ARBA" id="ARBA00022982"/>
    </source>
</evidence>
<dbReference type="OMA" id="NIYELDM"/>
<reference evidence="10 11" key="1">
    <citation type="journal article" date="2009" name="Nature">
        <title>Evolution of pathogenicity and sexual reproduction in eight Candida genomes.</title>
        <authorList>
            <person name="Butler G."/>
            <person name="Rasmussen M.D."/>
            <person name="Lin M.F."/>
            <person name="Santos M.A."/>
            <person name="Sakthikumar S."/>
            <person name="Munro C.A."/>
            <person name="Rheinbay E."/>
            <person name="Grabherr M."/>
            <person name="Forche A."/>
            <person name="Reedy J.L."/>
            <person name="Agrafioti I."/>
            <person name="Arnaud M.B."/>
            <person name="Bates S."/>
            <person name="Brown A.J."/>
            <person name="Brunke S."/>
            <person name="Costanzo M.C."/>
            <person name="Fitzpatrick D.A."/>
            <person name="de Groot P.W."/>
            <person name="Harris D."/>
            <person name="Hoyer L.L."/>
            <person name="Hube B."/>
            <person name="Klis F.M."/>
            <person name="Kodira C."/>
            <person name="Lennard N."/>
            <person name="Logue M.E."/>
            <person name="Martin R."/>
            <person name="Neiman A.M."/>
            <person name="Nikolaou E."/>
            <person name="Quail M.A."/>
            <person name="Quinn J."/>
            <person name="Santos M.C."/>
            <person name="Schmitzberger F.F."/>
            <person name="Sherlock G."/>
            <person name="Shah P."/>
            <person name="Silverstein K.A."/>
            <person name="Skrzypek M.S."/>
            <person name="Soll D."/>
            <person name="Staggs R."/>
            <person name="Stansfield I."/>
            <person name="Stumpf M.P."/>
            <person name="Sudbery P.E."/>
            <person name="Srikantha T."/>
            <person name="Zeng Q."/>
            <person name="Berman J."/>
            <person name="Berriman M."/>
            <person name="Heitman J."/>
            <person name="Gow N.A."/>
            <person name="Lorenz M.C."/>
            <person name="Birren B.W."/>
            <person name="Kellis M."/>
            <person name="Cuomo C.A."/>
        </authorList>
    </citation>
    <scope>NUCLEOTIDE SEQUENCE [LARGE SCALE GENOMIC DNA]</scope>
    <source>
        <strain evidence="11">ATCC 6260 / CBS 566 / DSM 6381 / JCM 1539 / NBRC 10279 / NRRL Y-324</strain>
    </source>
</reference>
<evidence type="ECO:0000256" key="7">
    <source>
        <dbReference type="ARBA" id="ARBA00023128"/>
    </source>
</evidence>